<accession>A0A9W7BEW6</accession>
<dbReference type="Proteomes" id="UP001162640">
    <property type="component" value="Unassembled WGS sequence"/>
</dbReference>
<feature type="compositionally biased region" description="Basic and acidic residues" evidence="1">
    <location>
        <begin position="322"/>
        <end position="338"/>
    </location>
</feature>
<feature type="compositionally biased region" description="Low complexity" evidence="1">
    <location>
        <begin position="308"/>
        <end position="317"/>
    </location>
</feature>
<evidence type="ECO:0000313" key="2">
    <source>
        <dbReference type="EMBL" id="GMH89504.1"/>
    </source>
</evidence>
<organism evidence="2 3">
    <name type="scientific">Triparma laevis f. inornata</name>
    <dbReference type="NCBI Taxonomy" id="1714386"/>
    <lineage>
        <taxon>Eukaryota</taxon>
        <taxon>Sar</taxon>
        <taxon>Stramenopiles</taxon>
        <taxon>Ochrophyta</taxon>
        <taxon>Bolidophyceae</taxon>
        <taxon>Parmales</taxon>
        <taxon>Triparmaceae</taxon>
        <taxon>Triparma</taxon>
    </lineage>
</organism>
<reference evidence="3" key="1">
    <citation type="journal article" date="2023" name="Commun. Biol.">
        <title>Genome analysis of Parmales, the sister group of diatoms, reveals the evolutionary specialization of diatoms from phago-mixotrophs to photoautotrophs.</title>
        <authorList>
            <person name="Ban H."/>
            <person name="Sato S."/>
            <person name="Yoshikawa S."/>
            <person name="Yamada K."/>
            <person name="Nakamura Y."/>
            <person name="Ichinomiya M."/>
            <person name="Sato N."/>
            <person name="Blanc-Mathieu R."/>
            <person name="Endo H."/>
            <person name="Kuwata A."/>
            <person name="Ogata H."/>
        </authorList>
    </citation>
    <scope>NUCLEOTIDE SEQUENCE [LARGE SCALE GENOMIC DNA]</scope>
</reference>
<sequence length="926" mass="101531">MSASNSPRDEGGQLEGGGLNSSMSFFINHLQETIHEKITADLQNQLEDIRSEITSTAKKEVTAVLKSGDILKGFVKKELNDLGVMDGDSVVNRGEGSDDELVDKVCGKLLNSDRFVEEVEGRVGGVKEEVAEMSGRVSELEQRVIDVLLMEVEEEEEVKELKEEIAELKEEVREAKVEVEVEEEVVVVEPEPEPEPELESGMKEPEPEPELEPEPVAEPEHEPEPEPEAEPEPIPEPIVPSTPEPIKPETPITISAPEPSPLPPPTQEQDDDEEKKEEDFKSSATVEIEADAPSADTPSPEPEPVQPQPQLQPQTQPRTGKGRKEEGRSSRKLEKKIDEFFEKTDSRLTKLESWFGKSQIDVVNQKLEVKENKVSVLESIVDRINSVEEKLQVEQVRVCSPLKESVDKIRKALGDNVKKVASLEAGGGLGGKQEIDPAQIQEAMQMKLEKFKIDLQENLEKRAKEQAEENSLSMESFRNEVEVLSGEVSKVSGQNVPTPLDALLAVGLKWLKALEESLKLVEKKQGGIELFAEPSGKALYNNIQKLGAQAGSILRQISSNPPHTIAAGIKKKTVEGMSVVEGLGTMAVALYDFLESVKGSTYELDVIKRLSFKKPPSKVPVKNCKTGLDMAWKALKEFMGSAVFEEGVVVCQILSLQKQCLGLPSAEVLSKTYTPLEYTHNLHDTISVKIAGAHEELKTLETGVKAMISELGSGAEGKELAKKLYNSMDEVRVKFNKMQDEVKNKADSEETYALITTMSDTLRSTLSKTPEISRLSSILKNKADADQVDQLASDLRNVSVSNLPPALTYSTCLTCNRPLGVNVNGQGNGGDGWKRPPSVIDGREMRAINTNTSISNKKKLSDPHSSPVLVNHLVADPRKISAAKNKVMRLNFEEGTTAAAPGVGGTNIISKYPGKLLPTVSSRHNE</sequence>
<gene>
    <name evidence="2" type="ORF">TL16_g11478</name>
</gene>
<proteinExistence type="predicted"/>
<evidence type="ECO:0000256" key="1">
    <source>
        <dbReference type="SAM" id="MobiDB-lite"/>
    </source>
</evidence>
<feature type="region of interest" description="Disordered" evidence="1">
    <location>
        <begin position="181"/>
        <end position="338"/>
    </location>
</feature>
<evidence type="ECO:0000313" key="3">
    <source>
        <dbReference type="Proteomes" id="UP001162640"/>
    </source>
</evidence>
<comment type="caution">
    <text evidence="2">The sequence shown here is derived from an EMBL/GenBank/DDBJ whole genome shotgun (WGS) entry which is preliminary data.</text>
</comment>
<name>A0A9W7BEW6_9STRA</name>
<feature type="compositionally biased region" description="Pro residues" evidence="1">
    <location>
        <begin position="234"/>
        <end position="245"/>
    </location>
</feature>
<protein>
    <submittedName>
        <fullName evidence="2">Uncharacterized protein</fullName>
    </submittedName>
</protein>
<feature type="compositionally biased region" description="Acidic residues" evidence="1">
    <location>
        <begin position="207"/>
        <end position="217"/>
    </location>
</feature>
<dbReference type="AlphaFoldDB" id="A0A9W7BEW6"/>
<feature type="compositionally biased region" description="Acidic residues" evidence="1">
    <location>
        <begin position="181"/>
        <end position="198"/>
    </location>
</feature>
<dbReference type="EMBL" id="BLQM01000431">
    <property type="protein sequence ID" value="GMH89504.1"/>
    <property type="molecule type" value="Genomic_DNA"/>
</dbReference>